<proteinExistence type="predicted"/>
<sequence length="161" mass="18315">MTLFATVTFGQTKSSVNPPKKPLSAFKLSLTTFNHATLLFKGTTTYILTAKSIKIIKTSLGKKKGTIVFSKPLLSFQESSASINNFGLDSLKDRYDNYCVMVTSGDEFFLDYNGYSMKKNISLHHYYLKALDDIINIINSYLPKSYQFRYLEKNTRQDCDP</sequence>
<protein>
    <submittedName>
        <fullName evidence="1">Uncharacterized protein</fullName>
    </submittedName>
</protein>
<name>A0A5J5IFA6_9BACT</name>
<dbReference type="RefSeq" id="WP_150415429.1">
    <property type="nucleotide sequence ID" value="NZ_VYQF01000003.1"/>
</dbReference>
<gene>
    <name evidence="1" type="ORF">FW778_14270</name>
</gene>
<evidence type="ECO:0000313" key="2">
    <source>
        <dbReference type="Proteomes" id="UP000326903"/>
    </source>
</evidence>
<dbReference type="AlphaFoldDB" id="A0A5J5IFA6"/>
<accession>A0A5J5IFA6</accession>
<comment type="caution">
    <text evidence="1">The sequence shown here is derived from an EMBL/GenBank/DDBJ whole genome shotgun (WGS) entry which is preliminary data.</text>
</comment>
<organism evidence="1 2">
    <name type="scientific">Ginsengibacter hankyongi</name>
    <dbReference type="NCBI Taxonomy" id="2607284"/>
    <lineage>
        <taxon>Bacteria</taxon>
        <taxon>Pseudomonadati</taxon>
        <taxon>Bacteroidota</taxon>
        <taxon>Chitinophagia</taxon>
        <taxon>Chitinophagales</taxon>
        <taxon>Chitinophagaceae</taxon>
        <taxon>Ginsengibacter</taxon>
    </lineage>
</organism>
<dbReference type="EMBL" id="VYQF01000003">
    <property type="protein sequence ID" value="KAA9038708.1"/>
    <property type="molecule type" value="Genomic_DNA"/>
</dbReference>
<keyword evidence="2" id="KW-1185">Reference proteome</keyword>
<dbReference type="Proteomes" id="UP000326903">
    <property type="component" value="Unassembled WGS sequence"/>
</dbReference>
<evidence type="ECO:0000313" key="1">
    <source>
        <dbReference type="EMBL" id="KAA9038708.1"/>
    </source>
</evidence>
<reference evidence="1 2" key="1">
    <citation type="submission" date="2019-09" db="EMBL/GenBank/DDBJ databases">
        <title>Draft genome sequence of Ginsengibacter sp. BR5-29.</title>
        <authorList>
            <person name="Im W.-T."/>
        </authorList>
    </citation>
    <scope>NUCLEOTIDE SEQUENCE [LARGE SCALE GENOMIC DNA]</scope>
    <source>
        <strain evidence="1 2">BR5-29</strain>
    </source>
</reference>